<proteinExistence type="predicted"/>
<dbReference type="Proteomes" id="UP000780801">
    <property type="component" value="Unassembled WGS sequence"/>
</dbReference>
<keyword evidence="2" id="KW-1185">Reference proteome</keyword>
<dbReference type="InterPro" id="IPR014752">
    <property type="entry name" value="Arrestin-like_C"/>
</dbReference>
<feature type="non-terminal residue" evidence="1">
    <location>
        <position position="84"/>
    </location>
</feature>
<accession>A0A9P6FRT7</accession>
<dbReference type="Gene3D" id="2.60.40.640">
    <property type="match status" value="1"/>
</dbReference>
<sequence length="84" mass="9308">MGRSSSDAWFAIRLDQPFVTIPSQSSSLSEPESEKHSVRGVVILRLSKQTKIKSLSVNLTGLARTEYSFDSSRIHGAKPPVYRS</sequence>
<protein>
    <submittedName>
        <fullName evidence="1">Uncharacterized protein</fullName>
    </submittedName>
</protein>
<dbReference type="OrthoDB" id="2238745at2759"/>
<name>A0A9P6FRT7_9FUNG</name>
<comment type="caution">
    <text evidence="1">The sequence shown here is derived from an EMBL/GenBank/DDBJ whole genome shotgun (WGS) entry which is preliminary data.</text>
</comment>
<reference evidence="1" key="1">
    <citation type="journal article" date="2020" name="Fungal Divers.">
        <title>Resolving the Mortierellaceae phylogeny through synthesis of multi-gene phylogenetics and phylogenomics.</title>
        <authorList>
            <person name="Vandepol N."/>
            <person name="Liber J."/>
            <person name="Desiro A."/>
            <person name="Na H."/>
            <person name="Kennedy M."/>
            <person name="Barry K."/>
            <person name="Grigoriev I.V."/>
            <person name="Miller A.N."/>
            <person name="O'Donnell K."/>
            <person name="Stajich J.E."/>
            <person name="Bonito G."/>
        </authorList>
    </citation>
    <scope>NUCLEOTIDE SEQUENCE</scope>
    <source>
        <strain evidence="1">KOD1015</strain>
    </source>
</reference>
<dbReference type="AlphaFoldDB" id="A0A9P6FRT7"/>
<dbReference type="EMBL" id="JAABOA010002662">
    <property type="protein sequence ID" value="KAF9579575.1"/>
    <property type="molecule type" value="Genomic_DNA"/>
</dbReference>
<evidence type="ECO:0000313" key="1">
    <source>
        <dbReference type="EMBL" id="KAF9579575.1"/>
    </source>
</evidence>
<gene>
    <name evidence="1" type="ORF">BGW38_004114</name>
</gene>
<organism evidence="1 2">
    <name type="scientific">Lunasporangiospora selenospora</name>
    <dbReference type="NCBI Taxonomy" id="979761"/>
    <lineage>
        <taxon>Eukaryota</taxon>
        <taxon>Fungi</taxon>
        <taxon>Fungi incertae sedis</taxon>
        <taxon>Mucoromycota</taxon>
        <taxon>Mortierellomycotina</taxon>
        <taxon>Mortierellomycetes</taxon>
        <taxon>Mortierellales</taxon>
        <taxon>Mortierellaceae</taxon>
        <taxon>Lunasporangiospora</taxon>
    </lineage>
</organism>
<evidence type="ECO:0000313" key="2">
    <source>
        <dbReference type="Proteomes" id="UP000780801"/>
    </source>
</evidence>